<reference evidence="2" key="1">
    <citation type="journal article" date="2020" name="mSystems">
        <title>Genome- and Community-Level Interaction Insights into Carbon Utilization and Element Cycling Functions of Hydrothermarchaeota in Hydrothermal Sediment.</title>
        <authorList>
            <person name="Zhou Z."/>
            <person name="Liu Y."/>
            <person name="Xu W."/>
            <person name="Pan J."/>
            <person name="Luo Z.H."/>
            <person name="Li M."/>
        </authorList>
    </citation>
    <scope>NUCLEOTIDE SEQUENCE [LARGE SCALE GENOMIC DNA]</scope>
    <source>
        <strain evidence="2">SpSt-1088</strain>
    </source>
</reference>
<evidence type="ECO:0000313" key="2">
    <source>
        <dbReference type="EMBL" id="HHR34206.1"/>
    </source>
</evidence>
<dbReference type="InterPro" id="IPR016071">
    <property type="entry name" value="Staphylococal_nuclease_OB-fold"/>
</dbReference>
<proteinExistence type="predicted"/>
<dbReference type="Pfam" id="PF00565">
    <property type="entry name" value="SNase"/>
    <property type="match status" value="1"/>
</dbReference>
<organism evidence="2">
    <name type="scientific">Fervidobacterium nodosum</name>
    <dbReference type="NCBI Taxonomy" id="2424"/>
    <lineage>
        <taxon>Bacteria</taxon>
        <taxon>Thermotogati</taxon>
        <taxon>Thermotogota</taxon>
        <taxon>Thermotogae</taxon>
        <taxon>Thermotogales</taxon>
        <taxon>Fervidobacteriaceae</taxon>
        <taxon>Fervidobacterium</taxon>
    </lineage>
</organism>
<dbReference type="SMART" id="SM00318">
    <property type="entry name" value="SNc"/>
    <property type="match status" value="1"/>
</dbReference>
<protein>
    <submittedName>
        <fullName evidence="2">Thermonuclease family protein</fullName>
    </submittedName>
</protein>
<dbReference type="PROSITE" id="PS51257">
    <property type="entry name" value="PROKAR_LIPOPROTEIN"/>
    <property type="match status" value="1"/>
</dbReference>
<name>A0A7C5Y4K5_9BACT</name>
<accession>A0A7C5Y4K5</accession>
<sequence length="472" mass="53764">MKRLLSSALILTLIFTLFSCNSSYTVLQNRIVDSGIVTVNVKLSDQGYTVTNTFSFHQPIVKVILNIYSGTERILSKEFEDPSTINVQIPKGQYDFEVFGYITNNRLYITGRKNINITSNTQVVIDTELVPGTIDFLIVPIAQSQNENFEIVQATTTLINQLSKQVVVLSKFEHSYHSGRANFQKSLKPGLWCVKSEVLAKNLADSNDIRYSQTNQQILYIEPSQTLKAKASVTVPRTEEIGILKLISSVHDGDTFKDINNNDYRIIGIDTPEVQAGTKPVGEYSQEAKLFLENFVAKGQSYIRVLIKGTDTYGRALAYVFDRYGKQFYEEEISKLGYARPLFYSDNEVQALTSKIIDGYRYAYQQRNGIFSKWPTASVITKETTSKDNYVGKIVWLKGLVTSVTFDSTKYTITLDDGWGKIEIRKEEFSRLFQNSLNSLNNRTVKFYGELWKESGIFKILLRAEFEYVFED</sequence>
<dbReference type="PROSITE" id="PS50830">
    <property type="entry name" value="TNASE_3"/>
    <property type="match status" value="1"/>
</dbReference>
<dbReference type="InterPro" id="IPR035437">
    <property type="entry name" value="SNase_OB-fold_sf"/>
</dbReference>
<evidence type="ECO:0000259" key="1">
    <source>
        <dbReference type="PROSITE" id="PS50830"/>
    </source>
</evidence>
<dbReference type="Gene3D" id="2.40.50.90">
    <property type="match status" value="1"/>
</dbReference>
<comment type="caution">
    <text evidence="2">The sequence shown here is derived from an EMBL/GenBank/DDBJ whole genome shotgun (WGS) entry which is preliminary data.</text>
</comment>
<dbReference type="SUPFAM" id="SSF50199">
    <property type="entry name" value="Staphylococcal nuclease"/>
    <property type="match status" value="1"/>
</dbReference>
<dbReference type="EMBL" id="DRXW01000280">
    <property type="protein sequence ID" value="HHR34206.1"/>
    <property type="molecule type" value="Genomic_DNA"/>
</dbReference>
<feature type="domain" description="TNase-like" evidence="1">
    <location>
        <begin position="247"/>
        <end position="373"/>
    </location>
</feature>
<gene>
    <name evidence="2" type="ORF">ENM46_04605</name>
</gene>
<dbReference type="AlphaFoldDB" id="A0A7C5Y4K5"/>